<accession>A3HVU4</accession>
<comment type="caution">
    <text evidence="1">The sequence shown here is derived from an EMBL/GenBank/DDBJ whole genome shotgun (WGS) entry which is preliminary data.</text>
</comment>
<sequence length="91" mass="10579">MKISSRKGTFKIIQTIKNRDELLVLASWNDIAQQFGSNRAFLVNKSEGLFGVYLCKQECSEFISELLMAVDFNEWEEFNMRDQNASKRYSA</sequence>
<keyword evidence="2" id="KW-1185">Reference proteome</keyword>
<evidence type="ECO:0000313" key="2">
    <source>
        <dbReference type="Proteomes" id="UP000003919"/>
    </source>
</evidence>
<dbReference type="EMBL" id="AAXU02000001">
    <property type="protein sequence ID" value="EAZ82266.1"/>
    <property type="molecule type" value="Genomic_DNA"/>
</dbReference>
<organism evidence="1 2">
    <name type="scientific">Algoriphagus machipongonensis</name>
    <dbReference type="NCBI Taxonomy" id="388413"/>
    <lineage>
        <taxon>Bacteria</taxon>
        <taxon>Pseudomonadati</taxon>
        <taxon>Bacteroidota</taxon>
        <taxon>Cytophagia</taxon>
        <taxon>Cytophagales</taxon>
        <taxon>Cyclobacteriaceae</taxon>
        <taxon>Algoriphagus</taxon>
    </lineage>
</organism>
<protein>
    <submittedName>
        <fullName evidence="1">Uncharacterized protein</fullName>
    </submittedName>
</protein>
<name>A3HVU4_9BACT</name>
<evidence type="ECO:0000313" key="1">
    <source>
        <dbReference type="EMBL" id="EAZ82266.1"/>
    </source>
</evidence>
<dbReference type="HOGENOM" id="CLU_186619_0_0_10"/>
<dbReference type="RefSeq" id="WP_008198397.1">
    <property type="nucleotide sequence ID" value="NZ_CM001023.1"/>
</dbReference>
<dbReference type="Proteomes" id="UP000003919">
    <property type="component" value="Chromosome"/>
</dbReference>
<dbReference type="AlphaFoldDB" id="A3HVU4"/>
<dbReference type="STRING" id="388413.ALPR1_03455"/>
<proteinExistence type="predicted"/>
<dbReference type="EMBL" id="CM001023">
    <property type="protein sequence ID" value="EAZ82266.1"/>
    <property type="molecule type" value="Genomic_DNA"/>
</dbReference>
<gene>
    <name evidence="1" type="ORF">ALPR1_03455</name>
</gene>
<dbReference type="OrthoDB" id="826828at2"/>
<reference evidence="1 2" key="1">
    <citation type="journal article" date="2011" name="J. Bacteriol.">
        <title>Complete genome sequence of Algoriphagus sp. PR1, bacterial prey of a colony-forming choanoflagellate.</title>
        <authorList>
            <person name="Alegado R.A."/>
            <person name="Ferriera S."/>
            <person name="Nusbaum C."/>
            <person name="Young S.K."/>
            <person name="Zeng Q."/>
            <person name="Imamovic A."/>
            <person name="Fairclough S.R."/>
            <person name="King N."/>
        </authorList>
    </citation>
    <scope>NUCLEOTIDE SEQUENCE [LARGE SCALE GENOMIC DNA]</scope>
    <source>
        <strain evidence="1 2">PR1</strain>
    </source>
</reference>